<comment type="function">
    <text evidence="2">The phosphoenolpyruvate-dependent sugar phosphotransferase system (sugar PTS), a major carbohydrate active transport system, catalyzes the phosphorylation of incoming sugar substrates concomitantly with their translocation across the cell membrane. The enzyme II CmtAB PTS system is involved in D-mannitol transport.</text>
</comment>
<feature type="transmembrane region" description="Helical" evidence="16">
    <location>
        <begin position="124"/>
        <end position="146"/>
    </location>
</feature>
<dbReference type="EC" id="2.7.1.197" evidence="4"/>
<evidence type="ECO:0000256" key="7">
    <source>
        <dbReference type="ARBA" id="ARBA00022475"/>
    </source>
</evidence>
<evidence type="ECO:0000256" key="16">
    <source>
        <dbReference type="SAM" id="Phobius"/>
    </source>
</evidence>
<dbReference type="EMBL" id="QSAZ01000011">
    <property type="protein sequence ID" value="RGW86258.1"/>
    <property type="molecule type" value="Genomic_DNA"/>
</dbReference>
<dbReference type="InterPro" id="IPR013011">
    <property type="entry name" value="PTS_EIIB_2"/>
</dbReference>
<evidence type="ECO:0000256" key="15">
    <source>
        <dbReference type="ARBA" id="ARBA00033349"/>
    </source>
</evidence>
<evidence type="ECO:0000256" key="2">
    <source>
        <dbReference type="ARBA" id="ARBA00002434"/>
    </source>
</evidence>
<comment type="subcellular location">
    <subcellularLocation>
        <location evidence="3">Cell membrane</location>
        <topology evidence="3">Multi-pass membrane protein</topology>
    </subcellularLocation>
</comment>
<gene>
    <name evidence="19" type="ORF">DWV45_11350</name>
</gene>
<evidence type="ECO:0000313" key="19">
    <source>
        <dbReference type="EMBL" id="RGW86258.1"/>
    </source>
</evidence>
<dbReference type="CDD" id="cd05567">
    <property type="entry name" value="PTS_IIB_mannitol"/>
    <property type="match status" value="1"/>
</dbReference>
<evidence type="ECO:0000256" key="8">
    <source>
        <dbReference type="ARBA" id="ARBA00022553"/>
    </source>
</evidence>
<evidence type="ECO:0000256" key="11">
    <source>
        <dbReference type="ARBA" id="ARBA00022683"/>
    </source>
</evidence>
<dbReference type="Pfam" id="PF02378">
    <property type="entry name" value="PTS_EIIC"/>
    <property type="match status" value="1"/>
</dbReference>
<accession>A0A413DJJ7</accession>
<keyword evidence="9" id="KW-0762">Sugar transport</keyword>
<evidence type="ECO:0000259" key="18">
    <source>
        <dbReference type="PROSITE" id="PS51104"/>
    </source>
</evidence>
<dbReference type="Proteomes" id="UP000283683">
    <property type="component" value="Unassembled WGS sequence"/>
</dbReference>
<feature type="transmembrane region" description="Helical" evidence="16">
    <location>
        <begin position="12"/>
        <end position="34"/>
    </location>
</feature>
<keyword evidence="14 16" id="KW-0472">Membrane</keyword>
<comment type="catalytic activity">
    <reaction evidence="1">
        <text>D-mannitol(out) + N(pros)-phospho-L-histidyl-[protein] = D-mannitol 1-phosphate(in) + L-histidyl-[protein]</text>
        <dbReference type="Rhea" id="RHEA:33363"/>
        <dbReference type="Rhea" id="RHEA-COMP:9745"/>
        <dbReference type="Rhea" id="RHEA-COMP:9746"/>
        <dbReference type="ChEBI" id="CHEBI:16899"/>
        <dbReference type="ChEBI" id="CHEBI:29979"/>
        <dbReference type="ChEBI" id="CHEBI:61381"/>
        <dbReference type="ChEBI" id="CHEBI:64837"/>
        <dbReference type="EC" id="2.7.1.197"/>
    </reaction>
</comment>
<protein>
    <recommendedName>
        <fullName evidence="5">PTS system mannitol-specific EIICB component</fullName>
        <ecNumber evidence="4">2.7.1.197</ecNumber>
    </recommendedName>
    <alternativeName>
        <fullName evidence="15">EIICB-Mtl</fullName>
    </alternativeName>
</protein>
<dbReference type="InterPro" id="IPR003352">
    <property type="entry name" value="PTS_EIIC"/>
</dbReference>
<keyword evidence="13 16" id="KW-1133">Transmembrane helix</keyword>
<keyword evidence="12 16" id="KW-0812">Transmembrane</keyword>
<keyword evidence="6" id="KW-0813">Transport</keyword>
<dbReference type="Gene3D" id="3.40.50.2300">
    <property type="match status" value="1"/>
</dbReference>
<sequence>MKAKIQTFGRFLSGMVMPNIGAFIAWGLLTALFIEKGWFPNEQLSSIGSPMLTYVLPILIAYQGGKMVGGDRGALMGAIATIGVICGTEYTMFMGAMIMGPLAGLVIKKFDKAVDGHIPAGFEMIVNNFSVGILGLIMAVIGYYLIGPFMGVILGALSAGVNVLVTHGILPLVTVFVEPAKILFLNNAINHGIFSPLGAEQIAETGKSVFYMIEANPGAGAGILLAYMFFSKDKKTKGSAPGALIIHLFGGIHEIYFPYVLMNPLLLLAAIGGSLAAMTYYTIFDLGLSGPASPGSIIAFLLMAPKGSTLAVLLGVVIAAAVSFVIAIPIIRLAGNKHEGSLEDASAKMKDMKAASKGEAVSASADAIEQQTVAIPAEEIKHIVFACDAGMGSSAMGASVLKKKLQKAGLDIEVTHASVSSIPPEAQIVVTHQDLKERAMKSAPQARLVTITNFMTAPEYDELVESLKTNKE</sequence>
<organism evidence="19 20">
    <name type="scientific">Agathobacter rectalis</name>
    <dbReference type="NCBI Taxonomy" id="39491"/>
    <lineage>
        <taxon>Bacteria</taxon>
        <taxon>Bacillati</taxon>
        <taxon>Bacillota</taxon>
        <taxon>Clostridia</taxon>
        <taxon>Lachnospirales</taxon>
        <taxon>Lachnospiraceae</taxon>
        <taxon>Agathobacter</taxon>
    </lineage>
</organism>
<dbReference type="InterPro" id="IPR036095">
    <property type="entry name" value="PTS_EIIB-like_sf"/>
</dbReference>
<evidence type="ECO:0000256" key="5">
    <source>
        <dbReference type="ARBA" id="ARBA00021825"/>
    </source>
</evidence>
<evidence type="ECO:0000256" key="13">
    <source>
        <dbReference type="ARBA" id="ARBA00022989"/>
    </source>
</evidence>
<dbReference type="PROSITE" id="PS51099">
    <property type="entry name" value="PTS_EIIB_TYPE_2"/>
    <property type="match status" value="1"/>
</dbReference>
<name>A0A413DJJ7_9FIRM</name>
<proteinExistence type="predicted"/>
<feature type="transmembrane region" description="Helical" evidence="16">
    <location>
        <begin position="209"/>
        <end position="230"/>
    </location>
</feature>
<dbReference type="GO" id="GO:0009401">
    <property type="term" value="P:phosphoenolpyruvate-dependent sugar phosphotransferase system"/>
    <property type="evidence" value="ECO:0007669"/>
    <property type="project" value="UniProtKB-KW"/>
</dbReference>
<dbReference type="InterPro" id="IPR029503">
    <property type="entry name" value="PTS_EIIB_mannitol"/>
</dbReference>
<dbReference type="AlphaFoldDB" id="A0A413DJJ7"/>
<evidence type="ECO:0000256" key="4">
    <source>
        <dbReference type="ARBA" id="ARBA00011909"/>
    </source>
</evidence>
<feature type="transmembrane region" description="Helical" evidence="16">
    <location>
        <begin position="46"/>
        <end position="62"/>
    </location>
</feature>
<dbReference type="RefSeq" id="WP_118327011.1">
    <property type="nucleotide sequence ID" value="NZ_QSAZ01000011.1"/>
</dbReference>
<evidence type="ECO:0000256" key="6">
    <source>
        <dbReference type="ARBA" id="ARBA00022448"/>
    </source>
</evidence>
<evidence type="ECO:0000259" key="17">
    <source>
        <dbReference type="PROSITE" id="PS51099"/>
    </source>
</evidence>
<evidence type="ECO:0000256" key="12">
    <source>
        <dbReference type="ARBA" id="ARBA00022692"/>
    </source>
</evidence>
<feature type="transmembrane region" description="Helical" evidence="16">
    <location>
        <begin position="74"/>
        <end position="104"/>
    </location>
</feature>
<feature type="domain" description="PTS EIIC type-2" evidence="18">
    <location>
        <begin position="8"/>
        <end position="340"/>
    </location>
</feature>
<evidence type="ECO:0000256" key="1">
    <source>
        <dbReference type="ARBA" id="ARBA00001655"/>
    </source>
</evidence>
<dbReference type="SUPFAM" id="SSF52794">
    <property type="entry name" value="PTS system IIB component-like"/>
    <property type="match status" value="1"/>
</dbReference>
<dbReference type="InterPro" id="IPR013014">
    <property type="entry name" value="PTS_EIIC_2"/>
</dbReference>
<evidence type="ECO:0000256" key="14">
    <source>
        <dbReference type="ARBA" id="ARBA00023136"/>
    </source>
</evidence>
<evidence type="ECO:0000256" key="9">
    <source>
        <dbReference type="ARBA" id="ARBA00022597"/>
    </source>
</evidence>
<dbReference type="InterPro" id="IPR003501">
    <property type="entry name" value="PTS_EIIB_2/3"/>
</dbReference>
<dbReference type="InterPro" id="IPR004718">
    <property type="entry name" value="PTS_IIC_mtl"/>
</dbReference>
<keyword evidence="8" id="KW-0597">Phosphoprotein</keyword>
<dbReference type="PANTHER" id="PTHR30181:SF2">
    <property type="entry name" value="PTS SYSTEM MANNITOL-SPECIFIC EIICBA COMPONENT"/>
    <property type="match status" value="1"/>
</dbReference>
<dbReference type="GO" id="GO:0090563">
    <property type="term" value="F:protein-phosphocysteine-sugar phosphotransferase activity"/>
    <property type="evidence" value="ECO:0007669"/>
    <property type="project" value="TreeGrafter"/>
</dbReference>
<keyword evidence="10" id="KW-0808">Transferase</keyword>
<reference evidence="19 20" key="1">
    <citation type="submission" date="2018-08" db="EMBL/GenBank/DDBJ databases">
        <title>A genome reference for cultivated species of the human gut microbiota.</title>
        <authorList>
            <person name="Zou Y."/>
            <person name="Xue W."/>
            <person name="Luo G."/>
        </authorList>
    </citation>
    <scope>NUCLEOTIDE SEQUENCE [LARGE SCALE GENOMIC DNA]</scope>
    <source>
        <strain evidence="19 20">AF06-19</strain>
    </source>
</reference>
<evidence type="ECO:0000256" key="10">
    <source>
        <dbReference type="ARBA" id="ARBA00022679"/>
    </source>
</evidence>
<keyword evidence="11" id="KW-0598">Phosphotransferase system</keyword>
<feature type="transmembrane region" description="Helical" evidence="16">
    <location>
        <begin position="309"/>
        <end position="331"/>
    </location>
</feature>
<feature type="transmembrane region" description="Helical" evidence="16">
    <location>
        <begin position="153"/>
        <end position="177"/>
    </location>
</feature>
<feature type="transmembrane region" description="Helical" evidence="16">
    <location>
        <begin position="242"/>
        <end position="259"/>
    </location>
</feature>
<evidence type="ECO:0000313" key="20">
    <source>
        <dbReference type="Proteomes" id="UP000283683"/>
    </source>
</evidence>
<evidence type="ECO:0000256" key="3">
    <source>
        <dbReference type="ARBA" id="ARBA00004651"/>
    </source>
</evidence>
<dbReference type="NCBIfam" id="TIGR00851">
    <property type="entry name" value="mtlA"/>
    <property type="match status" value="1"/>
</dbReference>
<dbReference type="NCBIfam" id="NF011663">
    <property type="entry name" value="PRK15083.1"/>
    <property type="match status" value="1"/>
</dbReference>
<dbReference type="GO" id="GO:0005886">
    <property type="term" value="C:plasma membrane"/>
    <property type="evidence" value="ECO:0007669"/>
    <property type="project" value="UniProtKB-SubCell"/>
</dbReference>
<dbReference type="PANTHER" id="PTHR30181">
    <property type="entry name" value="MANNITOL PERMEASE IIC COMPONENT"/>
    <property type="match status" value="1"/>
</dbReference>
<feature type="domain" description="PTS EIIB type-2" evidence="17">
    <location>
        <begin position="381"/>
        <end position="472"/>
    </location>
</feature>
<dbReference type="Pfam" id="PF02302">
    <property type="entry name" value="PTS_IIB"/>
    <property type="match status" value="1"/>
</dbReference>
<dbReference type="InterPro" id="IPR050893">
    <property type="entry name" value="Sugar_PTS"/>
</dbReference>
<dbReference type="GO" id="GO:0022872">
    <property type="term" value="F:protein-N(PI)-phosphohistidine-mannitol phosphotransferase system transmembrane transporter activity"/>
    <property type="evidence" value="ECO:0007669"/>
    <property type="project" value="InterPro"/>
</dbReference>
<comment type="caution">
    <text evidence="19">The sequence shown here is derived from an EMBL/GenBank/DDBJ whole genome shotgun (WGS) entry which is preliminary data.</text>
</comment>
<keyword evidence="7" id="KW-1003">Cell membrane</keyword>
<dbReference type="PROSITE" id="PS51104">
    <property type="entry name" value="PTS_EIIC_TYPE_2"/>
    <property type="match status" value="1"/>
</dbReference>